<dbReference type="PANTHER" id="PTHR38471:SF2">
    <property type="entry name" value="FOUR HELIX BUNDLE PROTEIN"/>
    <property type="match status" value="1"/>
</dbReference>
<dbReference type="Proteomes" id="UP000051861">
    <property type="component" value="Unassembled WGS sequence"/>
</dbReference>
<evidence type="ECO:0000313" key="2">
    <source>
        <dbReference type="Proteomes" id="UP000051861"/>
    </source>
</evidence>
<dbReference type="PANTHER" id="PTHR38471">
    <property type="entry name" value="FOUR HELIX BUNDLE PROTEIN"/>
    <property type="match status" value="1"/>
</dbReference>
<dbReference type="InterPro" id="IPR036583">
    <property type="entry name" value="23S_rRNA_IVS_sf"/>
</dbReference>
<dbReference type="AlphaFoldDB" id="A0A0S7XNG8"/>
<name>A0A0S7XNG8_UNCSA</name>
<organism evidence="1 2">
    <name type="scientific">candidate division WOR-1 bacterium DG_54_3</name>
    <dbReference type="NCBI Taxonomy" id="1703775"/>
    <lineage>
        <taxon>Bacteria</taxon>
        <taxon>Bacillati</taxon>
        <taxon>Saganbacteria</taxon>
    </lineage>
</organism>
<gene>
    <name evidence="1" type="ORF">AMJ44_13515</name>
</gene>
<dbReference type="SUPFAM" id="SSF158446">
    <property type="entry name" value="IVS-encoded protein-like"/>
    <property type="match status" value="1"/>
</dbReference>
<dbReference type="InterPro" id="IPR012657">
    <property type="entry name" value="23S_rRNA-intervening_sequence"/>
</dbReference>
<evidence type="ECO:0000313" key="1">
    <source>
        <dbReference type="EMBL" id="KPJ64048.1"/>
    </source>
</evidence>
<accession>A0A0S7XNG8</accession>
<reference evidence="1 2" key="1">
    <citation type="journal article" date="2015" name="Microbiome">
        <title>Genomic resolution of linkages in carbon, nitrogen, and sulfur cycling among widespread estuary sediment bacteria.</title>
        <authorList>
            <person name="Baker B.J."/>
            <person name="Lazar C.S."/>
            <person name="Teske A.P."/>
            <person name="Dick G.J."/>
        </authorList>
    </citation>
    <scope>NUCLEOTIDE SEQUENCE [LARGE SCALE GENOMIC DNA]</scope>
    <source>
        <strain evidence="1">DG_54_3</strain>
    </source>
</reference>
<dbReference type="NCBIfam" id="TIGR02436">
    <property type="entry name" value="four helix bundle protein"/>
    <property type="match status" value="1"/>
</dbReference>
<comment type="caution">
    <text evidence="1">The sequence shown here is derived from an EMBL/GenBank/DDBJ whole genome shotgun (WGS) entry which is preliminary data.</text>
</comment>
<protein>
    <recommendedName>
        <fullName evidence="3">Four helix bundle protein</fullName>
    </recommendedName>
</protein>
<sequence>MKFDIRDRAKEFANRVIKIVKKFPKDIAGHELGRQLIRSGMSVGANLEEADAASSRNDFIHKVSISYKEAKESRYWLDLVLDSELLNNKENIEEAKLLRMEAVELSKILFSIIKPKKNK</sequence>
<dbReference type="Gene3D" id="1.20.1440.60">
    <property type="entry name" value="23S rRNA-intervening sequence"/>
    <property type="match status" value="1"/>
</dbReference>
<dbReference type="PIRSF" id="PIRSF035652">
    <property type="entry name" value="CHP02436"/>
    <property type="match status" value="1"/>
</dbReference>
<dbReference type="Pfam" id="PF05635">
    <property type="entry name" value="23S_rRNA_IVP"/>
    <property type="match status" value="1"/>
</dbReference>
<dbReference type="EMBL" id="LIZX01000203">
    <property type="protein sequence ID" value="KPJ64048.1"/>
    <property type="molecule type" value="Genomic_DNA"/>
</dbReference>
<evidence type="ECO:0008006" key="3">
    <source>
        <dbReference type="Google" id="ProtNLM"/>
    </source>
</evidence>
<proteinExistence type="predicted"/>